<reference evidence="1" key="1">
    <citation type="submission" date="2020-12" db="EMBL/GenBank/DDBJ databases">
        <authorList>
            <person name="Rodrigo-Torres L."/>
            <person name="Arahal R. D."/>
            <person name="Lucena T."/>
        </authorList>
    </citation>
    <scope>NUCLEOTIDE SEQUENCE</scope>
    <source>
        <strain evidence="1">CECT 9390</strain>
    </source>
</reference>
<gene>
    <name evidence="1" type="ORF">CHRY9390_00903</name>
</gene>
<dbReference type="RefSeq" id="WP_162087375.1">
    <property type="nucleotide sequence ID" value="NZ_CAJIMS010000001.1"/>
</dbReference>
<protein>
    <submittedName>
        <fullName evidence="1">Uncharacterized protein</fullName>
    </submittedName>
</protein>
<comment type="caution">
    <text evidence="1">The sequence shown here is derived from an EMBL/GenBank/DDBJ whole genome shotgun (WGS) entry which is preliminary data.</text>
</comment>
<organism evidence="1 2">
    <name type="scientific">Chryseobacterium aquaeductus</name>
    <dbReference type="NCBI Taxonomy" id="2675056"/>
    <lineage>
        <taxon>Bacteria</taxon>
        <taxon>Pseudomonadati</taxon>
        <taxon>Bacteroidota</taxon>
        <taxon>Flavobacteriia</taxon>
        <taxon>Flavobacteriales</taxon>
        <taxon>Weeksellaceae</taxon>
        <taxon>Chryseobacterium group</taxon>
        <taxon>Chryseobacterium</taxon>
    </lineage>
</organism>
<name>A0A9N8MFJ5_9FLAO</name>
<sequence length="197" mass="20788">MQDNGSYDGINFYIQDTSSDNFGNNSFNMNPEEGMSLIVNNGNNSRHIELIANIGFGAALYCSDNLGNSSWLNVLEDAVHIQNKAIVGNVSTSTTPNSTLQVAGSVATNIRTLSSGTLADDDYTILATGDISLPAATSGNVGRMYNIINDTSGNIAITGTFRINGSNSSGYGLNNTNLGRSILVQSTGSAWVILSRY</sequence>
<accession>A0A9N8MFJ5</accession>
<dbReference type="Proteomes" id="UP000662618">
    <property type="component" value="Unassembled WGS sequence"/>
</dbReference>
<keyword evidence="2" id="KW-1185">Reference proteome</keyword>
<dbReference type="EMBL" id="CAJIMS010000001">
    <property type="protein sequence ID" value="CAD7802267.1"/>
    <property type="molecule type" value="Genomic_DNA"/>
</dbReference>
<evidence type="ECO:0000313" key="1">
    <source>
        <dbReference type="EMBL" id="CAD7802267.1"/>
    </source>
</evidence>
<dbReference type="AlphaFoldDB" id="A0A9N8MFJ5"/>
<evidence type="ECO:0000313" key="2">
    <source>
        <dbReference type="Proteomes" id="UP000662618"/>
    </source>
</evidence>
<proteinExistence type="predicted"/>